<gene>
    <name evidence="3" type="ORF">HYH02_005782</name>
</gene>
<dbReference type="InterPro" id="IPR001763">
    <property type="entry name" value="Rhodanese-like_dom"/>
</dbReference>
<dbReference type="PROSITE" id="PS50206">
    <property type="entry name" value="RHODANESE_3"/>
    <property type="match status" value="1"/>
</dbReference>
<evidence type="ECO:0000313" key="4">
    <source>
        <dbReference type="Proteomes" id="UP000613740"/>
    </source>
</evidence>
<dbReference type="OrthoDB" id="531891at2759"/>
<feature type="chain" id="PRO_5032948275" description="Rhodanese domain-containing protein" evidence="1">
    <location>
        <begin position="24"/>
        <end position="156"/>
    </location>
</feature>
<reference evidence="3" key="1">
    <citation type="journal article" date="2020" name="bioRxiv">
        <title>Comparative genomics of Chlamydomonas.</title>
        <authorList>
            <person name="Craig R.J."/>
            <person name="Hasan A.R."/>
            <person name="Ness R.W."/>
            <person name="Keightley P.D."/>
        </authorList>
    </citation>
    <scope>NUCLEOTIDE SEQUENCE</scope>
    <source>
        <strain evidence="3">CCAP 11/173</strain>
    </source>
</reference>
<feature type="signal peptide" evidence="1">
    <location>
        <begin position="1"/>
        <end position="23"/>
    </location>
</feature>
<evidence type="ECO:0000259" key="2">
    <source>
        <dbReference type="PROSITE" id="PS50206"/>
    </source>
</evidence>
<comment type="caution">
    <text evidence="3">The sequence shown here is derived from an EMBL/GenBank/DDBJ whole genome shotgun (WGS) entry which is preliminary data.</text>
</comment>
<dbReference type="SMART" id="SM00450">
    <property type="entry name" value="RHOD"/>
    <property type="match status" value="1"/>
</dbReference>
<keyword evidence="1" id="KW-0732">Signal</keyword>
<dbReference type="InterPro" id="IPR036873">
    <property type="entry name" value="Rhodanese-like_dom_sf"/>
</dbReference>
<dbReference type="CDD" id="cd00158">
    <property type="entry name" value="RHOD"/>
    <property type="match status" value="1"/>
</dbReference>
<dbReference type="SUPFAM" id="SSF52821">
    <property type="entry name" value="Rhodanese/Cell cycle control phosphatase"/>
    <property type="match status" value="1"/>
</dbReference>
<dbReference type="EMBL" id="JAEHOD010000015">
    <property type="protein sequence ID" value="KAG2449030.1"/>
    <property type="molecule type" value="Genomic_DNA"/>
</dbReference>
<name>A0A836B6K8_9CHLO</name>
<dbReference type="Gene3D" id="3.40.250.10">
    <property type="entry name" value="Rhodanese-like domain"/>
    <property type="match status" value="1"/>
</dbReference>
<protein>
    <recommendedName>
        <fullName evidence="2">Rhodanese domain-containing protein</fullName>
    </recommendedName>
</protein>
<sequence>MRLAYVVALTLALAFTAQQTALAQQPSNSVKLIPLSQFYSLWKASQNVSATRAQNITFLDVRPKTLYQLSHVPDARNVPSQDARKVASQFDSRKRRVDPTKAVACYCTMSSTAVAACNEFAKLKAYSKVNVYALNASFSDWVVAKYPVEKSGKAGH</sequence>
<organism evidence="3 4">
    <name type="scientific">Chlamydomonas schloesseri</name>
    <dbReference type="NCBI Taxonomy" id="2026947"/>
    <lineage>
        <taxon>Eukaryota</taxon>
        <taxon>Viridiplantae</taxon>
        <taxon>Chlorophyta</taxon>
        <taxon>core chlorophytes</taxon>
        <taxon>Chlorophyceae</taxon>
        <taxon>CS clade</taxon>
        <taxon>Chlamydomonadales</taxon>
        <taxon>Chlamydomonadaceae</taxon>
        <taxon>Chlamydomonas</taxon>
    </lineage>
</organism>
<proteinExistence type="predicted"/>
<evidence type="ECO:0000256" key="1">
    <source>
        <dbReference type="SAM" id="SignalP"/>
    </source>
</evidence>
<feature type="domain" description="Rhodanese" evidence="2">
    <location>
        <begin position="52"/>
        <end position="150"/>
    </location>
</feature>
<dbReference type="Proteomes" id="UP000613740">
    <property type="component" value="Unassembled WGS sequence"/>
</dbReference>
<evidence type="ECO:0000313" key="3">
    <source>
        <dbReference type="EMBL" id="KAG2449030.1"/>
    </source>
</evidence>
<dbReference type="AlphaFoldDB" id="A0A836B6K8"/>
<dbReference type="Pfam" id="PF00581">
    <property type="entry name" value="Rhodanese"/>
    <property type="match status" value="1"/>
</dbReference>
<accession>A0A836B6K8</accession>
<keyword evidence="4" id="KW-1185">Reference proteome</keyword>